<evidence type="ECO:0000313" key="7">
    <source>
        <dbReference type="Proteomes" id="UP000276301"/>
    </source>
</evidence>
<dbReference type="Pfam" id="PF08352">
    <property type="entry name" value="oligo_HPY"/>
    <property type="match status" value="1"/>
</dbReference>
<evidence type="ECO:0000259" key="5">
    <source>
        <dbReference type="PROSITE" id="PS50893"/>
    </source>
</evidence>
<proteinExistence type="inferred from homology"/>
<comment type="similarity">
    <text evidence="1">Belongs to the ABC transporter superfamily.</text>
</comment>
<dbReference type="InterPro" id="IPR050319">
    <property type="entry name" value="ABC_transp_ATP-bind"/>
</dbReference>
<dbReference type="Pfam" id="PF00005">
    <property type="entry name" value="ABC_tran"/>
    <property type="match status" value="1"/>
</dbReference>
<dbReference type="InterPro" id="IPR003593">
    <property type="entry name" value="AAA+_ATPase"/>
</dbReference>
<organism evidence="6 7">
    <name type="scientific">Anaerotruncus massiliensis</name>
    <name type="common">ex Liu et al. 2021</name>
    <dbReference type="NCBI Taxonomy" id="2321404"/>
    <lineage>
        <taxon>Bacteria</taxon>
        <taxon>Bacillati</taxon>
        <taxon>Bacillota</taxon>
        <taxon>Clostridia</taxon>
        <taxon>Eubacteriales</taxon>
        <taxon>Oscillospiraceae</taxon>
        <taxon>Anaerotruncus</taxon>
    </lineage>
</organism>
<feature type="domain" description="ABC transporter" evidence="5">
    <location>
        <begin position="6"/>
        <end position="233"/>
    </location>
</feature>
<dbReference type="PROSITE" id="PS00211">
    <property type="entry name" value="ABC_TRANSPORTER_1"/>
    <property type="match status" value="1"/>
</dbReference>
<keyword evidence="3" id="KW-0547">Nucleotide-binding</keyword>
<dbReference type="GO" id="GO:0016887">
    <property type="term" value="F:ATP hydrolysis activity"/>
    <property type="evidence" value="ECO:0007669"/>
    <property type="project" value="InterPro"/>
</dbReference>
<dbReference type="AlphaFoldDB" id="A0A498CPU9"/>
<dbReference type="EMBL" id="RCHT01000001">
    <property type="protein sequence ID" value="RLL14547.1"/>
    <property type="molecule type" value="Genomic_DNA"/>
</dbReference>
<reference evidence="6 7" key="1">
    <citation type="submission" date="2018-10" db="EMBL/GenBank/DDBJ databases">
        <title>Anaerotruncus faecis sp. nov., isolated from human feces.</title>
        <authorList>
            <person name="Wang Y.-J."/>
        </authorList>
    </citation>
    <scope>NUCLEOTIDE SEQUENCE [LARGE SCALE GENOMIC DNA]</scope>
    <source>
        <strain evidence="6 7">22A2-44</strain>
    </source>
</reference>
<evidence type="ECO:0000256" key="2">
    <source>
        <dbReference type="ARBA" id="ARBA00022448"/>
    </source>
</evidence>
<protein>
    <submittedName>
        <fullName evidence="6">ABC transporter ATP-binding protein</fullName>
    </submittedName>
</protein>
<evidence type="ECO:0000256" key="1">
    <source>
        <dbReference type="ARBA" id="ARBA00005417"/>
    </source>
</evidence>
<accession>A0A498CPU9</accession>
<keyword evidence="7" id="KW-1185">Reference proteome</keyword>
<dbReference type="InterPro" id="IPR003439">
    <property type="entry name" value="ABC_transporter-like_ATP-bd"/>
</dbReference>
<dbReference type="Gene3D" id="3.40.50.300">
    <property type="entry name" value="P-loop containing nucleotide triphosphate hydrolases"/>
    <property type="match status" value="1"/>
</dbReference>
<evidence type="ECO:0000256" key="4">
    <source>
        <dbReference type="ARBA" id="ARBA00022840"/>
    </source>
</evidence>
<dbReference type="InterPro" id="IPR013563">
    <property type="entry name" value="Oligopep_ABC_C"/>
</dbReference>
<evidence type="ECO:0000256" key="3">
    <source>
        <dbReference type="ARBA" id="ARBA00022741"/>
    </source>
</evidence>
<keyword evidence="2" id="KW-0813">Transport</keyword>
<dbReference type="GO" id="GO:0055085">
    <property type="term" value="P:transmembrane transport"/>
    <property type="evidence" value="ECO:0007669"/>
    <property type="project" value="UniProtKB-ARBA"/>
</dbReference>
<dbReference type="PANTHER" id="PTHR43776">
    <property type="entry name" value="TRANSPORT ATP-BINDING PROTEIN"/>
    <property type="match status" value="1"/>
</dbReference>
<dbReference type="GO" id="GO:0015833">
    <property type="term" value="P:peptide transport"/>
    <property type="evidence" value="ECO:0007669"/>
    <property type="project" value="InterPro"/>
</dbReference>
<comment type="caution">
    <text evidence="6">The sequence shown here is derived from an EMBL/GenBank/DDBJ whole genome shotgun (WGS) entry which is preliminary data.</text>
</comment>
<dbReference type="SMART" id="SM00382">
    <property type="entry name" value="AAA"/>
    <property type="match status" value="1"/>
</dbReference>
<name>A0A498CPU9_9FIRM</name>
<dbReference type="PROSITE" id="PS50893">
    <property type="entry name" value="ABC_TRANSPORTER_2"/>
    <property type="match status" value="1"/>
</dbReference>
<keyword evidence="4 6" id="KW-0067">ATP-binding</keyword>
<dbReference type="SUPFAM" id="SSF52540">
    <property type="entry name" value="P-loop containing nucleoside triphosphate hydrolases"/>
    <property type="match status" value="1"/>
</dbReference>
<dbReference type="Proteomes" id="UP000276301">
    <property type="component" value="Unassembled WGS sequence"/>
</dbReference>
<dbReference type="CDD" id="cd03257">
    <property type="entry name" value="ABC_NikE_OppD_transporters"/>
    <property type="match status" value="1"/>
</dbReference>
<sequence>MDEPLLSVCGLQKRFLSGGAEIHAVDGVSFSIGRGELFGLVGESGSGKSTVARCVAGLCRPEGGEIRLAGSFQMIFQDASGSLNPRMTAEELICEPLDILRRGGRAERRERARELLGLVGLGEELAGCFPGGLSGGQQQRIAVARALAPDPDLLLADEPAASLDMSVRAQILNLFLRLRRERGMSVLLISHDLAAVRRVCGRIGVMRAGKLVELGETAEVCGRPRHPYTQALLEAVPVPDPDCYRASGRPPRGAAVWL</sequence>
<dbReference type="PANTHER" id="PTHR43776:SF7">
    <property type="entry name" value="D,D-DIPEPTIDE TRANSPORT ATP-BINDING PROTEIN DDPF-RELATED"/>
    <property type="match status" value="1"/>
</dbReference>
<dbReference type="InterPro" id="IPR017871">
    <property type="entry name" value="ABC_transporter-like_CS"/>
</dbReference>
<dbReference type="InterPro" id="IPR027417">
    <property type="entry name" value="P-loop_NTPase"/>
</dbReference>
<dbReference type="RefSeq" id="WP_121585641.1">
    <property type="nucleotide sequence ID" value="NZ_RCHT01000001.1"/>
</dbReference>
<evidence type="ECO:0000313" key="6">
    <source>
        <dbReference type="EMBL" id="RLL14547.1"/>
    </source>
</evidence>
<gene>
    <name evidence="6" type="ORF">D4A47_00770</name>
</gene>
<dbReference type="GO" id="GO:0005524">
    <property type="term" value="F:ATP binding"/>
    <property type="evidence" value="ECO:0007669"/>
    <property type="project" value="UniProtKB-KW"/>
</dbReference>